<feature type="binding site" evidence="6">
    <location>
        <position position="157"/>
    </location>
    <ligand>
        <name>FMN</name>
        <dbReference type="ChEBI" id="CHEBI:58210"/>
    </ligand>
</feature>
<evidence type="ECO:0000256" key="3">
    <source>
        <dbReference type="ARBA" id="ARBA00023002"/>
    </source>
</evidence>
<dbReference type="GO" id="GO:0016705">
    <property type="term" value="F:oxidoreductase activity, acting on paired donors, with incorporation or reduction of molecular oxygen"/>
    <property type="evidence" value="ECO:0007669"/>
    <property type="project" value="InterPro"/>
</dbReference>
<accession>A0A963YU36</accession>
<keyword evidence="9" id="KW-1185">Reference proteome</keyword>
<feature type="binding site" evidence="6">
    <location>
        <position position="60"/>
    </location>
    <ligand>
        <name>FMN</name>
        <dbReference type="ChEBI" id="CHEBI:58210"/>
    </ligand>
</feature>
<dbReference type="InterPro" id="IPR016215">
    <property type="entry name" value="NTA_MOA"/>
</dbReference>
<reference evidence="8" key="1">
    <citation type="journal article" date="2021" name="Microorganisms">
        <title>Acidisoma silvae sp. nov. and Acidisomacellulosilytica sp. nov., Two Acidophilic Bacteria Isolated from Decaying Wood, Hydrolyzing Cellulose and Producing Poly-3-hydroxybutyrate.</title>
        <authorList>
            <person name="Mieszkin S."/>
            <person name="Pouder E."/>
            <person name="Uroz S."/>
            <person name="Simon-Colin C."/>
            <person name="Alain K."/>
        </authorList>
    </citation>
    <scope>NUCLEOTIDE SEQUENCE</scope>
    <source>
        <strain evidence="8">HW T2.11</strain>
    </source>
</reference>
<dbReference type="EMBL" id="JAESVB010000006">
    <property type="protein sequence ID" value="MCB8876440.1"/>
    <property type="molecule type" value="Genomic_DNA"/>
</dbReference>
<evidence type="ECO:0000313" key="8">
    <source>
        <dbReference type="EMBL" id="MCB8876440.1"/>
    </source>
</evidence>
<sequence length="452" mass="49804">MTQASRQIHLAGFLIAGPVVHSHAVWRHPRTTRRFTDPRLYADVAEILEEGLFDFLFFADRLAVSDQADGSRDAAFRYGSQDPARLDPLPVVSYLAATTRHIGLGVTRSTTYYQPNHIVRSFTTLDHLSGGRGAWNVVTSMNDSEGRIFGQDRHMEHDLRYDRADEFLEVAFKLWRSWEPDALVHDKEAGFFVDPAKVHAVDHRGQFFAVEGPMNMPPGPAGHPVIIQAGASGRGRRFGARWAEAIFAINRSIEDGIAFRADVRRLAVEQGRAADSVRILTAVMPFIGRTEAEAIALRDAHNALARPELGIVTLSGQLNFDFAKYDLATPVADLAGDNSLPAAVREKLATLGGPGATLDSVGREWAASIRVPQLCGTGPQIARILATWFDAGACDGFVISPAYLPGSFAEFADEVVPELQRLGLYRKRYTGSTLRHHLREDDRAVQTLRRSA</sequence>
<organism evidence="8 9">
    <name type="scientific">Acidisoma silvae</name>
    <dbReference type="NCBI Taxonomy" id="2802396"/>
    <lineage>
        <taxon>Bacteria</taxon>
        <taxon>Pseudomonadati</taxon>
        <taxon>Pseudomonadota</taxon>
        <taxon>Alphaproteobacteria</taxon>
        <taxon>Acetobacterales</taxon>
        <taxon>Acidocellaceae</taxon>
        <taxon>Acidisoma</taxon>
    </lineage>
</organism>
<name>A0A963YU36_9PROT</name>
<feature type="binding site" evidence="6">
    <location>
        <position position="107"/>
    </location>
    <ligand>
        <name>FMN</name>
        <dbReference type="ChEBI" id="CHEBI:58210"/>
    </ligand>
</feature>
<proteinExistence type="inferred from homology"/>
<dbReference type="GO" id="GO:0004497">
    <property type="term" value="F:monooxygenase activity"/>
    <property type="evidence" value="ECO:0007669"/>
    <property type="project" value="UniProtKB-KW"/>
</dbReference>
<dbReference type="PIRSF" id="PIRSF000337">
    <property type="entry name" value="NTA_MOA"/>
    <property type="match status" value="1"/>
</dbReference>
<protein>
    <submittedName>
        <fullName evidence="8">LLM class flavin-dependent oxidoreductase</fullName>
    </submittedName>
</protein>
<evidence type="ECO:0000313" key="9">
    <source>
        <dbReference type="Proteomes" id="UP000708298"/>
    </source>
</evidence>
<dbReference type="SUPFAM" id="SSF51679">
    <property type="entry name" value="Bacterial luciferase-like"/>
    <property type="match status" value="1"/>
</dbReference>
<dbReference type="PANTHER" id="PTHR30011">
    <property type="entry name" value="ALKANESULFONATE MONOOXYGENASE-RELATED"/>
    <property type="match status" value="1"/>
</dbReference>
<comment type="similarity">
    <text evidence="5">Belongs to the NtaA/SnaA/DszA monooxygenase family.</text>
</comment>
<evidence type="ECO:0000256" key="6">
    <source>
        <dbReference type="PIRSR" id="PIRSR000337-1"/>
    </source>
</evidence>
<dbReference type="CDD" id="cd01095">
    <property type="entry name" value="Nitrilotriacetate_monoxgenase"/>
    <property type="match status" value="1"/>
</dbReference>
<dbReference type="Proteomes" id="UP000708298">
    <property type="component" value="Unassembled WGS sequence"/>
</dbReference>
<dbReference type="InterPro" id="IPR011251">
    <property type="entry name" value="Luciferase-like_dom"/>
</dbReference>
<keyword evidence="4" id="KW-0503">Monooxygenase</keyword>
<feature type="binding site" evidence="6">
    <location>
        <position position="232"/>
    </location>
    <ligand>
        <name>FMN</name>
        <dbReference type="ChEBI" id="CHEBI:58210"/>
    </ligand>
</feature>
<gene>
    <name evidence="8" type="ORF">ASILVAE211_14700</name>
</gene>
<keyword evidence="3" id="KW-0560">Oxidoreductase</keyword>
<evidence type="ECO:0000256" key="4">
    <source>
        <dbReference type="ARBA" id="ARBA00023033"/>
    </source>
</evidence>
<dbReference type="Gene3D" id="3.20.20.30">
    <property type="entry name" value="Luciferase-like domain"/>
    <property type="match status" value="1"/>
</dbReference>
<dbReference type="InterPro" id="IPR051260">
    <property type="entry name" value="Diverse_substr_monoxygenases"/>
</dbReference>
<dbReference type="RefSeq" id="WP_227322095.1">
    <property type="nucleotide sequence ID" value="NZ_JAESVB010000006.1"/>
</dbReference>
<dbReference type="Pfam" id="PF00296">
    <property type="entry name" value="Bac_luciferase"/>
    <property type="match status" value="1"/>
</dbReference>
<evidence type="ECO:0000256" key="2">
    <source>
        <dbReference type="ARBA" id="ARBA00022643"/>
    </source>
</evidence>
<feature type="domain" description="Luciferase-like" evidence="7">
    <location>
        <begin position="37"/>
        <end position="352"/>
    </location>
</feature>
<evidence type="ECO:0000259" key="7">
    <source>
        <dbReference type="Pfam" id="PF00296"/>
    </source>
</evidence>
<reference evidence="8" key="2">
    <citation type="submission" date="2021-01" db="EMBL/GenBank/DDBJ databases">
        <authorList>
            <person name="Mieszkin S."/>
            <person name="Pouder E."/>
            <person name="Alain K."/>
        </authorList>
    </citation>
    <scope>NUCLEOTIDE SEQUENCE</scope>
    <source>
        <strain evidence="8">HW T2.11</strain>
    </source>
</reference>
<dbReference type="NCBIfam" id="TIGR03860">
    <property type="entry name" value="FMN_nitrolo"/>
    <property type="match status" value="1"/>
</dbReference>
<dbReference type="AlphaFoldDB" id="A0A963YU36"/>
<keyword evidence="2 6" id="KW-0288">FMN</keyword>
<dbReference type="InterPro" id="IPR036661">
    <property type="entry name" value="Luciferase-like_sf"/>
</dbReference>
<keyword evidence="1 6" id="KW-0285">Flavoprotein</keyword>
<evidence type="ECO:0000256" key="5">
    <source>
        <dbReference type="ARBA" id="ARBA00033748"/>
    </source>
</evidence>
<dbReference type="PANTHER" id="PTHR30011:SF16">
    <property type="entry name" value="C2H2 FINGER DOMAIN TRANSCRIPTION FACTOR (EUROFUNG)-RELATED"/>
    <property type="match status" value="1"/>
</dbReference>
<evidence type="ECO:0000256" key="1">
    <source>
        <dbReference type="ARBA" id="ARBA00022630"/>
    </source>
</evidence>
<feature type="binding site" evidence="6">
    <location>
        <position position="161"/>
    </location>
    <ligand>
        <name>FMN</name>
        <dbReference type="ChEBI" id="CHEBI:58210"/>
    </ligand>
</feature>
<comment type="caution">
    <text evidence="8">The sequence shown here is derived from an EMBL/GenBank/DDBJ whole genome shotgun (WGS) entry which is preliminary data.</text>
</comment>